<evidence type="ECO:0000313" key="6">
    <source>
        <dbReference type="EMBL" id="CAL6032280.1"/>
    </source>
</evidence>
<protein>
    <submittedName>
        <fullName evidence="3">Transglutaminase-like superfamily protein</fullName>
    </submittedName>
    <submittedName>
        <fullName evidence="5">Transglutaminase-like_superfamily protein</fullName>
    </submittedName>
</protein>
<reference evidence="3" key="1">
    <citation type="submission" date="2023-06" db="EMBL/GenBank/DDBJ databases">
        <authorList>
            <person name="Kurt Z."/>
        </authorList>
    </citation>
    <scope>NUCLEOTIDE SEQUENCE</scope>
</reference>
<dbReference type="AlphaFoldDB" id="A0AA86PIZ5"/>
<dbReference type="EMBL" id="CATOUU010001074">
    <property type="protein sequence ID" value="CAI9970483.1"/>
    <property type="molecule type" value="Genomic_DNA"/>
</dbReference>
<dbReference type="SUPFAM" id="SSF54001">
    <property type="entry name" value="Cysteine proteinases"/>
    <property type="match status" value="1"/>
</dbReference>
<keyword evidence="2" id="KW-0472">Membrane</keyword>
<feature type="transmembrane region" description="Helical" evidence="2">
    <location>
        <begin position="102"/>
        <end position="120"/>
    </location>
</feature>
<accession>A0AA86PIZ5</accession>
<dbReference type="InterPro" id="IPR038765">
    <property type="entry name" value="Papain-like_cys_pep_sf"/>
</dbReference>
<evidence type="ECO:0000313" key="5">
    <source>
        <dbReference type="EMBL" id="CAL6011100.1"/>
    </source>
</evidence>
<dbReference type="EMBL" id="CATOUU010000664">
    <property type="protein sequence ID" value="CAI9939291.1"/>
    <property type="molecule type" value="Genomic_DNA"/>
</dbReference>
<feature type="region of interest" description="Disordered" evidence="1">
    <location>
        <begin position="145"/>
        <end position="165"/>
    </location>
</feature>
<keyword evidence="2" id="KW-0812">Transmembrane</keyword>
<evidence type="ECO:0000256" key="1">
    <source>
        <dbReference type="SAM" id="MobiDB-lite"/>
    </source>
</evidence>
<dbReference type="EMBL" id="CAXDID020000122">
    <property type="protein sequence ID" value="CAL6032280.1"/>
    <property type="molecule type" value="Genomic_DNA"/>
</dbReference>
<dbReference type="EMBL" id="CAXDID020000063">
    <property type="protein sequence ID" value="CAL6011100.1"/>
    <property type="molecule type" value="Genomic_DNA"/>
</dbReference>
<evidence type="ECO:0000313" key="3">
    <source>
        <dbReference type="EMBL" id="CAI9939291.1"/>
    </source>
</evidence>
<keyword evidence="7" id="KW-1185">Reference proteome</keyword>
<evidence type="ECO:0000313" key="4">
    <source>
        <dbReference type="EMBL" id="CAI9970483.1"/>
    </source>
</evidence>
<name>A0AA86PIZ5_9EUKA</name>
<evidence type="ECO:0000313" key="7">
    <source>
        <dbReference type="Proteomes" id="UP001642409"/>
    </source>
</evidence>
<evidence type="ECO:0000256" key="2">
    <source>
        <dbReference type="SAM" id="Phobius"/>
    </source>
</evidence>
<sequence length="769" mass="88583">MLNIIISALTFDSIDNCFKCRISKRNILNRKVSVNIQRICNQNVSASILVFQDNKLYDNITFDTKEEQISVNIKQLGELKVLIVPNTFQFSFNKPNGLSTRIAIITFIIASAAIVIALALNKQLNSQNLTRRTVTQLVIEDTSKPNESPVQKINQSSPLTTPNSVQIDPKAEPEAKLVTKTDQFDQKENEIEPVKQTELQNKKLVDEIVEQKSIIIIDPLQMNKSCEELAKIVVETKGDVKCQMNNATKGSMSQLMDILDIKTMNQCFQEENNQYLVSITGYSSCGSDITFRCNSVKASLLKYTPEIIDQVKVLLKPADELLMFVQFPALAEVTEDMQQKWLELANIFIKDAKVRASVSSSNYTYIWTQNILQLRLKEIKLLQLNDKIIIQLSKNAFRFHSKYIPNKIVFDQIVDGLQKLNQNILIEQSQKFTQSDLQKTMAILEADYPEFWFISKIKSSLTDNYICDLTLFEGNIPNIIEQNTAMMKEVEQVEKYLNEQRVITKEGKYTPAQIIAFERTYIDLMLKSTVYEKSTNPAVYNAYGCFVDKKCVCQGYTTAFQLICDRIGLKVLYVSGEAITDEHGPHAWNMIEIEGAYYHIDVTWCITTNSYKYINIDDAYCYKEHRPDLKFFQIQVCKNNQYNYYQYNNRLVSEEGQFEKIIARLTNGQHQIFFQNILPETYFGQNYNDFCFGLQYDNKINIEISDITYSEDLARFKIAFGQSLKTEMDGPGEYLLKISIDEFKKSIDTRRFSYNYSSSSNYIKATISE</sequence>
<reference evidence="5 7" key="2">
    <citation type="submission" date="2024-07" db="EMBL/GenBank/DDBJ databases">
        <authorList>
            <person name="Akdeniz Z."/>
        </authorList>
    </citation>
    <scope>NUCLEOTIDE SEQUENCE [LARGE SCALE GENOMIC DNA]</scope>
</reference>
<keyword evidence="2" id="KW-1133">Transmembrane helix</keyword>
<dbReference type="Proteomes" id="UP001642409">
    <property type="component" value="Unassembled WGS sequence"/>
</dbReference>
<proteinExistence type="predicted"/>
<comment type="caution">
    <text evidence="3">The sequence shown here is derived from an EMBL/GenBank/DDBJ whole genome shotgun (WGS) entry which is preliminary data.</text>
</comment>
<organism evidence="3">
    <name type="scientific">Hexamita inflata</name>
    <dbReference type="NCBI Taxonomy" id="28002"/>
    <lineage>
        <taxon>Eukaryota</taxon>
        <taxon>Metamonada</taxon>
        <taxon>Diplomonadida</taxon>
        <taxon>Hexamitidae</taxon>
        <taxon>Hexamitinae</taxon>
        <taxon>Hexamita</taxon>
    </lineage>
</organism>
<gene>
    <name evidence="5" type="ORF">HINF_LOCUS22478</name>
    <name evidence="3" type="ORF">HINF_LOCUS26936</name>
    <name evidence="6" type="ORF">HINF_LOCUS34408</name>
    <name evidence="4" type="ORF">HINF_LOCUS58128</name>
</gene>
<dbReference type="Gene3D" id="3.10.620.30">
    <property type="match status" value="1"/>
</dbReference>